<evidence type="ECO:0000313" key="3">
    <source>
        <dbReference type="EMBL" id="SMC00356.1"/>
    </source>
</evidence>
<gene>
    <name evidence="3" type="ORF">SAMN00120144_1970</name>
</gene>
<sequence>MKVAPQQPSQALDLAYRRQKVARATLDTFENARRQLLTDLDPQQDEADIIEPLRRFLHAVGFNNFLNSRKKRDLIMHTGPAATDPIGVLFELKHQKNKGEMVQPTNLNRKALHELLLYYFQERTSEQQLPELRQLVITTGYDWFVFDAHEFHRVFWKYSELRGGLFRSSSRARPRPAAPISFTETLPSPCSTSSKRRFALPISPSIRATRKASAPASASGACCG</sequence>
<feature type="region of interest" description="Disordered" evidence="1">
    <location>
        <begin position="169"/>
        <end position="196"/>
    </location>
</feature>
<reference evidence="3 4" key="1">
    <citation type="submission" date="2017-04" db="EMBL/GenBank/DDBJ databases">
        <authorList>
            <person name="Afonso C.L."/>
            <person name="Miller P.J."/>
            <person name="Scott M.A."/>
            <person name="Spackman E."/>
            <person name="Goraichik I."/>
            <person name="Dimitrov K.M."/>
            <person name="Suarez D.L."/>
            <person name="Swayne D.E."/>
        </authorList>
    </citation>
    <scope>NUCLEOTIDE SEQUENCE [LARGE SCALE GENOMIC DNA]</scope>
    <source>
        <strain evidence="3 4">DSM 11622</strain>
    </source>
</reference>
<dbReference type="Proteomes" id="UP000192266">
    <property type="component" value="Unassembled WGS sequence"/>
</dbReference>
<protein>
    <recommendedName>
        <fullName evidence="2">DUF7149 domain-containing protein</fullName>
    </recommendedName>
</protein>
<evidence type="ECO:0000313" key="4">
    <source>
        <dbReference type="Proteomes" id="UP000192266"/>
    </source>
</evidence>
<dbReference type="AlphaFoldDB" id="A0A1W1W431"/>
<dbReference type="EMBL" id="FWWW01000100">
    <property type="protein sequence ID" value="SMC00356.1"/>
    <property type="molecule type" value="Genomic_DNA"/>
</dbReference>
<name>A0A1W1W431_9BACT</name>
<organism evidence="3 4">
    <name type="scientific">Hymenobacter roseosalivarius DSM 11622</name>
    <dbReference type="NCBI Taxonomy" id="645990"/>
    <lineage>
        <taxon>Bacteria</taxon>
        <taxon>Pseudomonadati</taxon>
        <taxon>Bacteroidota</taxon>
        <taxon>Cytophagia</taxon>
        <taxon>Cytophagales</taxon>
        <taxon>Hymenobacteraceae</taxon>
        <taxon>Hymenobacter</taxon>
    </lineage>
</organism>
<feature type="compositionally biased region" description="Polar residues" evidence="1">
    <location>
        <begin position="182"/>
        <end position="193"/>
    </location>
</feature>
<dbReference type="Pfam" id="PF23653">
    <property type="entry name" value="DUF7149"/>
    <property type="match status" value="1"/>
</dbReference>
<dbReference type="OrthoDB" id="32195at2"/>
<dbReference type="RefSeq" id="WP_084447723.1">
    <property type="nucleotide sequence ID" value="NZ_FWWW01000100.1"/>
</dbReference>
<proteinExistence type="predicted"/>
<dbReference type="InterPro" id="IPR055573">
    <property type="entry name" value="DUF7149"/>
</dbReference>
<accession>A0A1W1W431</accession>
<feature type="domain" description="DUF7149" evidence="2">
    <location>
        <begin position="7"/>
        <end position="162"/>
    </location>
</feature>
<evidence type="ECO:0000256" key="1">
    <source>
        <dbReference type="SAM" id="MobiDB-lite"/>
    </source>
</evidence>
<keyword evidence="4" id="KW-1185">Reference proteome</keyword>
<evidence type="ECO:0000259" key="2">
    <source>
        <dbReference type="Pfam" id="PF23653"/>
    </source>
</evidence>
<dbReference type="STRING" id="645990.SAMN00120144_1970"/>